<dbReference type="AlphaFoldDB" id="A0A4U5P6R2"/>
<dbReference type="EMBL" id="AZBU02000002">
    <property type="protein sequence ID" value="TKR92062.1"/>
    <property type="molecule type" value="Genomic_DNA"/>
</dbReference>
<sequence>MSLSNPLSIFRLAFAVSVAKTTALISTRLSVRYSGLDPVEPVILTNDPELWETSNHENATEGLSERSMPFGLTEPPEMLNDAPLQPVISTIESGFPEDHGHVEFRCEPEVFSYEGDKEHGAEYDREALGS</sequence>
<accession>A0A4U5P6R2</accession>
<reference evidence="3" key="2">
    <citation type="journal article" date="2015" name="Genome Biol.">
        <title>Comparative genomics of Steinernema reveals deeply conserved gene regulatory networks.</title>
        <authorList>
            <person name="Dillman A.R."/>
            <person name="Macchietto M."/>
            <person name="Porter C.F."/>
            <person name="Rogers A."/>
            <person name="Williams B."/>
            <person name="Antoshechkin I."/>
            <person name="Lee M.M."/>
            <person name="Goodwin Z."/>
            <person name="Lu X."/>
            <person name="Lewis E.E."/>
            <person name="Goodrich-Blair H."/>
            <person name="Stock S.P."/>
            <person name="Adams B.J."/>
            <person name="Sternberg P.W."/>
            <person name="Mortazavi A."/>
        </authorList>
    </citation>
    <scope>NUCLEOTIDE SEQUENCE [LARGE SCALE GENOMIC DNA]</scope>
    <source>
        <strain evidence="3">ALL</strain>
    </source>
</reference>
<feature type="chain" id="PRO_5020478256" evidence="2">
    <location>
        <begin position="24"/>
        <end position="130"/>
    </location>
</feature>
<evidence type="ECO:0000256" key="1">
    <source>
        <dbReference type="SAM" id="MobiDB-lite"/>
    </source>
</evidence>
<protein>
    <submittedName>
        <fullName evidence="3">Uncharacterized protein</fullName>
    </submittedName>
</protein>
<evidence type="ECO:0000313" key="3">
    <source>
        <dbReference type="EMBL" id="TKR92062.1"/>
    </source>
</evidence>
<keyword evidence="2" id="KW-0732">Signal</keyword>
<evidence type="ECO:0000256" key="2">
    <source>
        <dbReference type="SAM" id="SignalP"/>
    </source>
</evidence>
<feature type="region of interest" description="Disordered" evidence="1">
    <location>
        <begin position="48"/>
        <end position="81"/>
    </location>
</feature>
<gene>
    <name evidence="3" type="ORF">L596_006781</name>
</gene>
<reference evidence="3" key="3">
    <citation type="journal article" date="2019" name="G3 (Bethesda)">
        <title>Hybrid Assembly of the Genome of the Entomopathogenic Nematode Steinernema carpocapsae Identifies the X-Chromosome.</title>
        <authorList>
            <person name="Serra L."/>
            <person name="Macchietto M."/>
            <person name="Macias-Munoz A."/>
            <person name="McGill C.J."/>
            <person name="Rodriguez I.M."/>
            <person name="Rodriguez B."/>
            <person name="Murad R."/>
            <person name="Mortazavi A."/>
        </authorList>
    </citation>
    <scope>NUCLEOTIDE SEQUENCE</scope>
    <source>
        <strain evidence="3">ALL</strain>
    </source>
</reference>
<name>A0A4U5P6R2_STECR</name>
<comment type="caution">
    <text evidence="3">The sequence shown here is derived from an EMBL/GenBank/DDBJ whole genome shotgun (WGS) entry which is preliminary data.</text>
</comment>
<organism evidence="3">
    <name type="scientific">Steinernema carpocapsae</name>
    <name type="common">Entomopathogenic nematode</name>
    <dbReference type="NCBI Taxonomy" id="34508"/>
    <lineage>
        <taxon>Eukaryota</taxon>
        <taxon>Metazoa</taxon>
        <taxon>Ecdysozoa</taxon>
        <taxon>Nematoda</taxon>
        <taxon>Chromadorea</taxon>
        <taxon>Rhabditida</taxon>
        <taxon>Tylenchina</taxon>
        <taxon>Panagrolaimomorpha</taxon>
        <taxon>Strongyloidoidea</taxon>
        <taxon>Steinernematidae</taxon>
        <taxon>Steinernema</taxon>
    </lineage>
</organism>
<feature type="signal peptide" evidence="2">
    <location>
        <begin position="1"/>
        <end position="23"/>
    </location>
</feature>
<reference evidence="3" key="1">
    <citation type="submission" date="2013-11" db="EMBL/GenBank/DDBJ databases">
        <authorList>
            <person name="Sternberg P."/>
            <person name="Dillman A."/>
            <person name="Macchietto M."/>
        </authorList>
    </citation>
    <scope>NUCLEOTIDE SEQUENCE</scope>
    <source>
        <strain evidence="3">ALL</strain>
    </source>
</reference>
<proteinExistence type="predicted"/>